<evidence type="ECO:0000256" key="4">
    <source>
        <dbReference type="ARBA" id="ARBA00022719"/>
    </source>
</evidence>
<evidence type="ECO:0000259" key="11">
    <source>
        <dbReference type="SMART" id="SM00756"/>
    </source>
</evidence>
<evidence type="ECO:0000256" key="10">
    <source>
        <dbReference type="SAM" id="Phobius"/>
    </source>
</evidence>
<feature type="transmembrane region" description="Helical" evidence="10">
    <location>
        <begin position="174"/>
        <end position="193"/>
    </location>
</feature>
<keyword evidence="8" id="KW-1015">Disulfide bond</keyword>
<feature type="domain" description="Vitamin K epoxide reductase" evidence="11">
    <location>
        <begin position="13"/>
        <end position="155"/>
    </location>
</feature>
<keyword evidence="4" id="KW-0874">Quinone</keyword>
<keyword evidence="13" id="KW-1185">Reference proteome</keyword>
<dbReference type="InterPro" id="IPR012932">
    <property type="entry name" value="VKOR"/>
</dbReference>
<organism evidence="12 13">
    <name type="scientific">Bowdeniella nasicola</name>
    <dbReference type="NCBI Taxonomy" id="208480"/>
    <lineage>
        <taxon>Bacteria</taxon>
        <taxon>Bacillati</taxon>
        <taxon>Actinomycetota</taxon>
        <taxon>Actinomycetes</taxon>
        <taxon>Actinomycetales</taxon>
        <taxon>Actinomycetaceae</taxon>
        <taxon>Bowdeniella</taxon>
    </lineage>
</organism>
<dbReference type="GO" id="GO:0016491">
    <property type="term" value="F:oxidoreductase activity"/>
    <property type="evidence" value="ECO:0007669"/>
    <property type="project" value="UniProtKB-KW"/>
</dbReference>
<keyword evidence="5 10" id="KW-1133">Transmembrane helix</keyword>
<gene>
    <name evidence="12" type="ORF">BSZ39_02685</name>
</gene>
<dbReference type="InterPro" id="IPR041714">
    <property type="entry name" value="VKOR_Actinobacteria"/>
</dbReference>
<dbReference type="EMBL" id="MQVR01000009">
    <property type="protein sequence ID" value="OKL54709.1"/>
    <property type="molecule type" value="Genomic_DNA"/>
</dbReference>
<dbReference type="GO" id="GO:0048038">
    <property type="term" value="F:quinone binding"/>
    <property type="evidence" value="ECO:0007669"/>
    <property type="project" value="UniProtKB-KW"/>
</dbReference>
<proteinExistence type="inferred from homology"/>
<dbReference type="SMART" id="SM00756">
    <property type="entry name" value="VKc"/>
    <property type="match status" value="1"/>
</dbReference>
<evidence type="ECO:0000256" key="1">
    <source>
        <dbReference type="ARBA" id="ARBA00004141"/>
    </source>
</evidence>
<keyword evidence="7 10" id="KW-0472">Membrane</keyword>
<dbReference type="Proteomes" id="UP000185628">
    <property type="component" value="Unassembled WGS sequence"/>
</dbReference>
<dbReference type="InterPro" id="IPR038354">
    <property type="entry name" value="VKOR_sf"/>
</dbReference>
<evidence type="ECO:0000256" key="8">
    <source>
        <dbReference type="ARBA" id="ARBA00023157"/>
    </source>
</evidence>
<reference evidence="13" key="1">
    <citation type="submission" date="2016-12" db="EMBL/GenBank/DDBJ databases">
        <authorList>
            <person name="Meng X."/>
        </authorList>
    </citation>
    <scope>NUCLEOTIDE SEQUENCE [LARGE SCALE GENOMIC DNA]</scope>
    <source>
        <strain evidence="13">DSM 19116</strain>
    </source>
</reference>
<keyword evidence="9" id="KW-0676">Redox-active center</keyword>
<evidence type="ECO:0000256" key="2">
    <source>
        <dbReference type="ARBA" id="ARBA00006214"/>
    </source>
</evidence>
<dbReference type="CDD" id="cd12922">
    <property type="entry name" value="VKOR_5"/>
    <property type="match status" value="1"/>
</dbReference>
<name>A0A1Q5Q4T7_9ACTO</name>
<evidence type="ECO:0000256" key="7">
    <source>
        <dbReference type="ARBA" id="ARBA00023136"/>
    </source>
</evidence>
<dbReference type="Pfam" id="PF07884">
    <property type="entry name" value="VKOR"/>
    <property type="match status" value="1"/>
</dbReference>
<dbReference type="OrthoDB" id="9783799at2"/>
<comment type="subcellular location">
    <subcellularLocation>
        <location evidence="1">Membrane</location>
        <topology evidence="1">Multi-pass membrane protein</topology>
    </subcellularLocation>
</comment>
<evidence type="ECO:0000256" key="3">
    <source>
        <dbReference type="ARBA" id="ARBA00022692"/>
    </source>
</evidence>
<evidence type="ECO:0000256" key="5">
    <source>
        <dbReference type="ARBA" id="ARBA00022989"/>
    </source>
</evidence>
<evidence type="ECO:0000256" key="9">
    <source>
        <dbReference type="ARBA" id="ARBA00023284"/>
    </source>
</evidence>
<dbReference type="RefSeq" id="WP_073715851.1">
    <property type="nucleotide sequence ID" value="NZ_MQVR01000009.1"/>
</dbReference>
<feature type="transmembrane region" description="Helical" evidence="10">
    <location>
        <begin position="130"/>
        <end position="153"/>
    </location>
</feature>
<evidence type="ECO:0000313" key="13">
    <source>
        <dbReference type="Proteomes" id="UP000185628"/>
    </source>
</evidence>
<accession>A0A1Q5Q4T7</accession>
<protein>
    <recommendedName>
        <fullName evidence="11">Vitamin K epoxide reductase domain-containing protein</fullName>
    </recommendedName>
</protein>
<evidence type="ECO:0000256" key="6">
    <source>
        <dbReference type="ARBA" id="ARBA00023002"/>
    </source>
</evidence>
<comment type="similarity">
    <text evidence="2">Belongs to the VKOR family.</text>
</comment>
<dbReference type="GO" id="GO:0016020">
    <property type="term" value="C:membrane"/>
    <property type="evidence" value="ECO:0007669"/>
    <property type="project" value="UniProtKB-SubCell"/>
</dbReference>
<feature type="transmembrane region" description="Helical" evidence="10">
    <location>
        <begin position="104"/>
        <end position="124"/>
    </location>
</feature>
<dbReference type="Gene3D" id="1.20.1440.130">
    <property type="entry name" value="VKOR domain"/>
    <property type="match status" value="1"/>
</dbReference>
<keyword evidence="6" id="KW-0560">Oxidoreductase</keyword>
<feature type="transmembrane region" description="Helical" evidence="10">
    <location>
        <begin position="70"/>
        <end position="92"/>
    </location>
</feature>
<sequence>MTRNRRARQVFGATQYGLVLLLCAVVGLGASLALLKAELTQLKDPFSTPTCDVNSLIGCGTSLLSPQAHLLFGFPNSAVGAIAFGVLILIALLQLSKLTFPRWLWLALAAGSLGGLAFIGYFAYQSIAVFAALCPYCMVIWAATIPIAVFTIARAMALGHLPARSLGANLWTFRWLYTLALYAIIVLVVVIGMRDQIASVL</sequence>
<evidence type="ECO:0000313" key="12">
    <source>
        <dbReference type="EMBL" id="OKL54709.1"/>
    </source>
</evidence>
<keyword evidence="3 10" id="KW-0812">Transmembrane</keyword>
<dbReference type="AlphaFoldDB" id="A0A1Q5Q4T7"/>
<comment type="caution">
    <text evidence="12">The sequence shown here is derived from an EMBL/GenBank/DDBJ whole genome shotgun (WGS) entry which is preliminary data.</text>
</comment>